<evidence type="ECO:0000313" key="2">
    <source>
        <dbReference type="EMBL" id="GAQ42531.1"/>
    </source>
</evidence>
<dbReference type="VEuPathDB" id="FungiDB:M747DRAFT_286902"/>
<evidence type="ECO:0000256" key="1">
    <source>
        <dbReference type="SAM" id="MobiDB-lite"/>
    </source>
</evidence>
<dbReference type="VEuPathDB" id="FungiDB:ATCC64974_92880"/>
<reference evidence="3" key="1">
    <citation type="journal article" date="2016" name="Genome Announc.">
        <title>Draft genome sequence of Aspergillus niger strain An76.</title>
        <authorList>
            <person name="Gong W."/>
            <person name="Cheng Z."/>
            <person name="Zhang H."/>
            <person name="Liu L."/>
            <person name="Gao P."/>
            <person name="Wang L."/>
        </authorList>
    </citation>
    <scope>NUCLEOTIDE SEQUENCE [LARGE SCALE GENOMIC DNA]</scope>
    <source>
        <strain evidence="3">An76</strain>
    </source>
</reference>
<dbReference type="OrthoDB" id="4508069at2759"/>
<proteinExistence type="predicted"/>
<protein>
    <submittedName>
        <fullName evidence="2">Similar to An11g07670</fullName>
    </submittedName>
</protein>
<name>A0A117E1S7_ASPNG</name>
<feature type="compositionally biased region" description="Low complexity" evidence="1">
    <location>
        <begin position="186"/>
        <end position="195"/>
    </location>
</feature>
<dbReference type="EMBL" id="BCMY01000007">
    <property type="protein sequence ID" value="GAQ42531.1"/>
    <property type="molecule type" value="Genomic_DNA"/>
</dbReference>
<dbReference type="Proteomes" id="UP000068243">
    <property type="component" value="Unassembled WGS sequence"/>
</dbReference>
<feature type="region of interest" description="Disordered" evidence="1">
    <location>
        <begin position="172"/>
        <end position="221"/>
    </location>
</feature>
<feature type="compositionally biased region" description="Polar residues" evidence="1">
    <location>
        <begin position="209"/>
        <end position="218"/>
    </location>
</feature>
<sequence length="298" mass="33979">MKPGPKLRGRFQDFQKTYGSRSEECYREPENVHVHRNKPSRALIRVDNNAYSTWSQAEMQPWKPELRASHPPPFSSFRSAFPSTSSFKFRLIGWGEINSQKSEVPGEAREVIDHPFARLGSESRLRIFTYLFASEISKPLLHSPPLSEPETPTENKTASFIWEDIHPPAEYYLADKSTPPSPPPTYTYSQQDQQQQPPPQDKESDPTMIDTTTRSIPVSSLPGYNDVSGAVIVDYDGFPHFLSPQEEEERKMKLQRAVQEKMLGLPRQTSFEWERPLSAGSAAGWLPRYSPAKRGAQR</sequence>
<dbReference type="VEuPathDB" id="FungiDB:An11g07670"/>
<gene>
    <name evidence="2" type="ORF">ABL_05192</name>
</gene>
<evidence type="ECO:0000313" key="3">
    <source>
        <dbReference type="Proteomes" id="UP000068243"/>
    </source>
</evidence>
<accession>A0A117E1S7</accession>
<dbReference type="VEuPathDB" id="FungiDB:ASPNIDRAFT2_1160185"/>
<dbReference type="AlphaFoldDB" id="A0A117E1S7"/>
<organism evidence="2 3">
    <name type="scientific">Aspergillus niger</name>
    <dbReference type="NCBI Taxonomy" id="5061"/>
    <lineage>
        <taxon>Eukaryota</taxon>
        <taxon>Fungi</taxon>
        <taxon>Dikarya</taxon>
        <taxon>Ascomycota</taxon>
        <taxon>Pezizomycotina</taxon>
        <taxon>Eurotiomycetes</taxon>
        <taxon>Eurotiomycetidae</taxon>
        <taxon>Eurotiales</taxon>
        <taxon>Aspergillaceae</taxon>
        <taxon>Aspergillus</taxon>
        <taxon>Aspergillus subgen. Circumdati</taxon>
    </lineage>
</organism>
<comment type="caution">
    <text evidence="2">The sequence shown here is derived from an EMBL/GenBank/DDBJ whole genome shotgun (WGS) entry which is preliminary data.</text>
</comment>